<dbReference type="Proteomes" id="UP000199310">
    <property type="component" value="Unassembled WGS sequence"/>
</dbReference>
<proteinExistence type="predicted"/>
<evidence type="ECO:0000313" key="1">
    <source>
        <dbReference type="EMBL" id="SEW54992.1"/>
    </source>
</evidence>
<keyword evidence="2" id="KW-1185">Reference proteome</keyword>
<name>A0A1I0SCU7_9BACT</name>
<dbReference type="STRING" id="29529.SAMN04488122_6272"/>
<evidence type="ECO:0000313" key="2">
    <source>
        <dbReference type="Proteomes" id="UP000199310"/>
    </source>
</evidence>
<dbReference type="OrthoDB" id="645785at2"/>
<reference evidence="2" key="1">
    <citation type="submission" date="2016-10" db="EMBL/GenBank/DDBJ databases">
        <authorList>
            <person name="Varghese N."/>
            <person name="Submissions S."/>
        </authorList>
    </citation>
    <scope>NUCLEOTIDE SEQUENCE [LARGE SCALE GENOMIC DNA]</scope>
    <source>
        <strain evidence="2">DSM 3695</strain>
    </source>
</reference>
<gene>
    <name evidence="1" type="ORF">SAMN04488122_6272</name>
</gene>
<organism evidence="1 2">
    <name type="scientific">Chitinophaga arvensicola</name>
    <dbReference type="NCBI Taxonomy" id="29529"/>
    <lineage>
        <taxon>Bacteria</taxon>
        <taxon>Pseudomonadati</taxon>
        <taxon>Bacteroidota</taxon>
        <taxon>Chitinophagia</taxon>
        <taxon>Chitinophagales</taxon>
        <taxon>Chitinophagaceae</taxon>
        <taxon>Chitinophaga</taxon>
    </lineage>
</organism>
<accession>A0A1I0SCU7</accession>
<dbReference type="RefSeq" id="WP_089902748.1">
    <property type="nucleotide sequence ID" value="NZ_FOJG01000002.1"/>
</dbReference>
<dbReference type="AlphaFoldDB" id="A0A1I0SCU7"/>
<dbReference type="EMBL" id="FOJG01000002">
    <property type="protein sequence ID" value="SEW54992.1"/>
    <property type="molecule type" value="Genomic_DNA"/>
</dbReference>
<protein>
    <submittedName>
        <fullName evidence="1">Uncharacterized protein</fullName>
    </submittedName>
</protein>
<dbReference type="Gene3D" id="3.40.1000.10">
    <property type="entry name" value="Mog1/PsbP, alpha/beta/alpha sandwich"/>
    <property type="match status" value="1"/>
</dbReference>
<sequence length="324" mass="36964">MKYVLIYCLLLLSYVAEGQEMINYRDTVHHFSLDVPDQWRVIRNDEKNHIIFAAQRTNSGGLHSFPEHVTVNVLPEPNSNVDNVAKKLLFLISRNPYFKLIDSGSIISQGKRLVWLDEIHVEPNRTDTFFSSIFISYADSKTYLLTASTFLPFPDRFKEIFHQIGQSFKTGKAALKERLKITLPANSQWTMITDTEVDNLATRQYLPASETPQQWSLLITNMTMENARVDNIDLAIKNFTNAAISRASQAKTTLLGKENLPKRRWALFKVETPGAGTPESQLYYVVQGPRSFHAVFIAKKSETLPADFVSKWSAVFRNSKVINE</sequence>